<evidence type="ECO:0000259" key="2">
    <source>
        <dbReference type="PROSITE" id="PS50195"/>
    </source>
</evidence>
<gene>
    <name evidence="4" type="primary">LOC115890684</name>
</gene>
<accession>A0A6J2YU71</accession>
<dbReference type="PROSITE" id="PS50011">
    <property type="entry name" value="PROTEIN_KINASE_DOM"/>
    <property type="match status" value="1"/>
</dbReference>
<dbReference type="FunCoup" id="A0A6J2YU71">
    <property type="interactions" value="1325"/>
</dbReference>
<feature type="domain" description="Protein kinase" evidence="1">
    <location>
        <begin position="343"/>
        <end position="692"/>
    </location>
</feature>
<proteinExistence type="predicted"/>
<reference evidence="4" key="1">
    <citation type="submission" date="2025-08" db="UniProtKB">
        <authorList>
            <consortium name="RefSeq"/>
        </authorList>
    </citation>
    <scope>IDENTIFICATION</scope>
    <source>
        <tissue evidence="4">Gonads</tissue>
    </source>
</reference>
<dbReference type="InterPro" id="IPR036181">
    <property type="entry name" value="MIT_dom_sf"/>
</dbReference>
<dbReference type="InterPro" id="IPR051866">
    <property type="entry name" value="Intracell_Sig-Traffick_Protein"/>
</dbReference>
<dbReference type="SMART" id="SM00745">
    <property type="entry name" value="MIT"/>
    <property type="match status" value="1"/>
</dbReference>
<dbReference type="SUPFAM" id="SSF116846">
    <property type="entry name" value="MIT domain"/>
    <property type="match status" value="1"/>
</dbReference>
<dbReference type="InterPro" id="IPR001683">
    <property type="entry name" value="PX_dom"/>
</dbReference>
<keyword evidence="4" id="KW-0808">Transferase</keyword>
<dbReference type="OrthoDB" id="1278353at2759"/>
<dbReference type="GeneID" id="115890684"/>
<dbReference type="Pfam" id="PF00787">
    <property type="entry name" value="PX"/>
    <property type="match status" value="1"/>
</dbReference>
<dbReference type="Pfam" id="PF04212">
    <property type="entry name" value="MIT"/>
    <property type="match status" value="1"/>
</dbReference>
<dbReference type="GO" id="GO:0035091">
    <property type="term" value="F:phosphatidylinositol binding"/>
    <property type="evidence" value="ECO:0007669"/>
    <property type="project" value="InterPro"/>
</dbReference>
<dbReference type="KEGG" id="soy:115890684"/>
<keyword evidence="3" id="KW-1185">Reference proteome</keyword>
<dbReference type="InterPro" id="IPR011009">
    <property type="entry name" value="Kinase-like_dom_sf"/>
</dbReference>
<dbReference type="Proteomes" id="UP000504635">
    <property type="component" value="Unplaced"/>
</dbReference>
<protein>
    <submittedName>
        <fullName evidence="4">Ribosomal protein S6 kinase delta-1 isoform X1</fullName>
    </submittedName>
</protein>
<dbReference type="InterPro" id="IPR036871">
    <property type="entry name" value="PX_dom_sf"/>
</dbReference>
<keyword evidence="4" id="KW-0418">Kinase</keyword>
<dbReference type="SMART" id="SM00312">
    <property type="entry name" value="PX"/>
    <property type="match status" value="1"/>
</dbReference>
<dbReference type="PANTHER" id="PTHR15508:SF8">
    <property type="entry name" value="LD24550P"/>
    <property type="match status" value="1"/>
</dbReference>
<dbReference type="Gene3D" id="1.20.58.80">
    <property type="entry name" value="Phosphotransferase system, lactose/cellobiose-type IIA subunit"/>
    <property type="match status" value="1"/>
</dbReference>
<dbReference type="RefSeq" id="XP_030766847.1">
    <property type="nucleotide sequence ID" value="XM_030910987.1"/>
</dbReference>
<dbReference type="PANTHER" id="PTHR15508">
    <property type="entry name" value="RIBOSOMAL PROTEIN S6 KINASE"/>
    <property type="match status" value="1"/>
</dbReference>
<dbReference type="AlphaFoldDB" id="A0A6J2YU71"/>
<dbReference type="Gene3D" id="3.30.1520.10">
    <property type="entry name" value="Phox-like domain"/>
    <property type="match status" value="1"/>
</dbReference>
<dbReference type="GO" id="GO:0004672">
    <property type="term" value="F:protein kinase activity"/>
    <property type="evidence" value="ECO:0007669"/>
    <property type="project" value="InterPro"/>
</dbReference>
<sequence>MNCKDTKWKLWVRIFDIPEVSKHETGFTIYKIISILYPESCPDAVTKVSVWKRFNDFKLLYKEMKLLHKKLNMKNEMPNLPKPVLFKRFDLETINHRKQAILSLLEYIGTHSVLFTSKVFVKFFETSYTPAELLSSNINTIRAKLNLPDDNDLSINSDEDKISDTDSMNSSNFSSKVPVVSDCLSKSNTNLRKLNSMTSIDSNSTKSLESCSTFNMDSNLLLTDNHIEGPFNLPSSSQSAIHYLDDASVHINRAVEFENDNKYEEAFNAYKTAVDILITGGQSDTNYDRKKIARYKTEKSLIQAEKIFNMHLAPEVKDLLLQKQTQTERPNIIKGPLFNLYKYKVIKIISASGMLVLHCENQQLYYIKVIHKTVQFLNEHLILPENVPYMVKLINHYICDYALFLVLEYCSGTKLIDFLKNESTELEPKDKPLLSDIQDETDSDSELSFSELISEYVSNREKQKGNSSYKEESDSDSSFEKVEFSDMVSKKPAQNILDEPLDQIKQCCDNLEPKGLSIERKLSEMSSIDSLDVDCKQNISEIQIVKWAAQLVIAIEKLHCLGIICRDLSIENVLLDAENNIVLTYMCNIKELCDLYMKGIDANLAPEVYSFEDVTAAVDWWSFGAILYRLLVGMPLSEVHVNGITSYTHLKIPKYVSPEGRSLLKQLLMYKPNDRLGAANNGIHHLKTHPFFRSIQWDSL</sequence>
<evidence type="ECO:0000259" key="1">
    <source>
        <dbReference type="PROSITE" id="PS50011"/>
    </source>
</evidence>
<dbReference type="InterPro" id="IPR007330">
    <property type="entry name" value="MIT_dom"/>
</dbReference>
<organism evidence="3 4">
    <name type="scientific">Sitophilus oryzae</name>
    <name type="common">Rice weevil</name>
    <name type="synonym">Curculio oryzae</name>
    <dbReference type="NCBI Taxonomy" id="7048"/>
    <lineage>
        <taxon>Eukaryota</taxon>
        <taxon>Metazoa</taxon>
        <taxon>Ecdysozoa</taxon>
        <taxon>Arthropoda</taxon>
        <taxon>Hexapoda</taxon>
        <taxon>Insecta</taxon>
        <taxon>Pterygota</taxon>
        <taxon>Neoptera</taxon>
        <taxon>Endopterygota</taxon>
        <taxon>Coleoptera</taxon>
        <taxon>Polyphaga</taxon>
        <taxon>Cucujiformia</taxon>
        <taxon>Curculionidae</taxon>
        <taxon>Dryophthorinae</taxon>
        <taxon>Sitophilus</taxon>
    </lineage>
</organism>
<dbReference type="SUPFAM" id="SSF64268">
    <property type="entry name" value="PX domain"/>
    <property type="match status" value="1"/>
</dbReference>
<dbReference type="SUPFAM" id="SSF56112">
    <property type="entry name" value="Protein kinase-like (PK-like)"/>
    <property type="match status" value="1"/>
</dbReference>
<name>A0A6J2YU71_SITOR</name>
<feature type="domain" description="PX" evidence="2">
    <location>
        <begin position="8"/>
        <end position="131"/>
    </location>
</feature>
<dbReference type="PROSITE" id="PS50195">
    <property type="entry name" value="PX"/>
    <property type="match status" value="1"/>
</dbReference>
<dbReference type="InterPro" id="IPR000719">
    <property type="entry name" value="Prot_kinase_dom"/>
</dbReference>
<evidence type="ECO:0000313" key="4">
    <source>
        <dbReference type="RefSeq" id="XP_030766847.1"/>
    </source>
</evidence>
<dbReference type="Gene3D" id="1.10.510.10">
    <property type="entry name" value="Transferase(Phosphotransferase) domain 1"/>
    <property type="match status" value="1"/>
</dbReference>
<evidence type="ECO:0000313" key="3">
    <source>
        <dbReference type="Proteomes" id="UP000504635"/>
    </source>
</evidence>
<dbReference type="Pfam" id="PF00069">
    <property type="entry name" value="Pkinase"/>
    <property type="match status" value="1"/>
</dbReference>
<dbReference type="InParanoid" id="A0A6J2YU71"/>
<dbReference type="GO" id="GO:0005524">
    <property type="term" value="F:ATP binding"/>
    <property type="evidence" value="ECO:0007669"/>
    <property type="project" value="InterPro"/>
</dbReference>